<dbReference type="Gene3D" id="2.130.10.10">
    <property type="entry name" value="YVTN repeat-like/Quinoprotein amine dehydrogenase"/>
    <property type="match status" value="1"/>
</dbReference>
<proteinExistence type="predicted"/>
<protein>
    <submittedName>
        <fullName evidence="2">WD40-repeat-containing domain protein</fullName>
    </submittedName>
</protein>
<evidence type="ECO:0000313" key="2">
    <source>
        <dbReference type="EMBL" id="KAK0636710.1"/>
    </source>
</evidence>
<dbReference type="InterPro" id="IPR036322">
    <property type="entry name" value="WD40_repeat_dom_sf"/>
</dbReference>
<feature type="region of interest" description="Disordered" evidence="1">
    <location>
        <begin position="410"/>
        <end position="469"/>
    </location>
</feature>
<dbReference type="PANTHER" id="PTHR13211:SF0">
    <property type="entry name" value="TELOMERASE CAJAL BODY PROTEIN 1"/>
    <property type="match status" value="1"/>
</dbReference>
<feature type="compositionally biased region" description="Pro residues" evidence="1">
    <location>
        <begin position="143"/>
        <end position="154"/>
    </location>
</feature>
<dbReference type="Proteomes" id="UP001174934">
    <property type="component" value="Unassembled WGS sequence"/>
</dbReference>
<keyword evidence="3" id="KW-1185">Reference proteome</keyword>
<dbReference type="EMBL" id="JAULSR010000001">
    <property type="protein sequence ID" value="KAK0636710.1"/>
    <property type="molecule type" value="Genomic_DNA"/>
</dbReference>
<accession>A0AA40CFU3</accession>
<dbReference type="SUPFAM" id="SSF50978">
    <property type="entry name" value="WD40 repeat-like"/>
    <property type="match status" value="1"/>
</dbReference>
<reference evidence="2" key="1">
    <citation type="submission" date="2023-06" db="EMBL/GenBank/DDBJ databases">
        <title>Genome-scale phylogeny and comparative genomics of the fungal order Sordariales.</title>
        <authorList>
            <consortium name="Lawrence Berkeley National Laboratory"/>
            <person name="Hensen N."/>
            <person name="Bonometti L."/>
            <person name="Westerberg I."/>
            <person name="Brannstrom I.O."/>
            <person name="Guillou S."/>
            <person name="Cros-Aarteil S."/>
            <person name="Calhoun S."/>
            <person name="Haridas S."/>
            <person name="Kuo A."/>
            <person name="Mondo S."/>
            <person name="Pangilinan J."/>
            <person name="Riley R."/>
            <person name="LaButti K."/>
            <person name="Andreopoulos B."/>
            <person name="Lipzen A."/>
            <person name="Chen C."/>
            <person name="Yanf M."/>
            <person name="Daum C."/>
            <person name="Ng V."/>
            <person name="Clum A."/>
            <person name="Steindorff A."/>
            <person name="Ohm R."/>
            <person name="Martin F."/>
            <person name="Silar P."/>
            <person name="Natvig D."/>
            <person name="Lalanne C."/>
            <person name="Gautier V."/>
            <person name="Ament-velasquez S.L."/>
            <person name="Kruys A."/>
            <person name="Hutchinson M.I."/>
            <person name="Powell A.J."/>
            <person name="Barry K."/>
            <person name="Miller A.N."/>
            <person name="Grigoriev I.V."/>
            <person name="Debuchy R."/>
            <person name="Gladieux P."/>
            <person name="Thoren M.H."/>
            <person name="Johannesson H."/>
        </authorList>
    </citation>
    <scope>NUCLEOTIDE SEQUENCE</scope>
    <source>
        <strain evidence="2">SMH3391-2</strain>
    </source>
</reference>
<name>A0AA40CFU3_9PEZI</name>
<feature type="region of interest" description="Disordered" evidence="1">
    <location>
        <begin position="119"/>
        <end position="155"/>
    </location>
</feature>
<organism evidence="2 3">
    <name type="scientific">Bombardia bombarda</name>
    <dbReference type="NCBI Taxonomy" id="252184"/>
    <lineage>
        <taxon>Eukaryota</taxon>
        <taxon>Fungi</taxon>
        <taxon>Dikarya</taxon>
        <taxon>Ascomycota</taxon>
        <taxon>Pezizomycotina</taxon>
        <taxon>Sordariomycetes</taxon>
        <taxon>Sordariomycetidae</taxon>
        <taxon>Sordariales</taxon>
        <taxon>Lasiosphaeriaceae</taxon>
        <taxon>Bombardia</taxon>
    </lineage>
</organism>
<evidence type="ECO:0000256" key="1">
    <source>
        <dbReference type="SAM" id="MobiDB-lite"/>
    </source>
</evidence>
<feature type="compositionally biased region" description="Low complexity" evidence="1">
    <location>
        <begin position="131"/>
        <end position="142"/>
    </location>
</feature>
<feature type="compositionally biased region" description="Acidic residues" evidence="1">
    <location>
        <begin position="410"/>
        <end position="424"/>
    </location>
</feature>
<dbReference type="PANTHER" id="PTHR13211">
    <property type="entry name" value="TELOMERASE CAJAL BODY PROTEIN 1"/>
    <property type="match status" value="1"/>
</dbReference>
<sequence>MAQPSLNLLATSDNPDGAFPGRQPDIGDRSFFRSLQWSADGTTLFTSSSTNRICTFVLPEGLLEPRQEPVLLKAHGTLVLAEPTNAIAPCPYFALENPATQVILTASSDHPIHLRHAFPQPVTEDYPPSSPSSSSDGSQSPAPSTPTPRQPPPIASFNLIKQETEAYLPVTALIWPSPGTHFIAGTTNRLAIYDVSRPESAMSSEPLLSIATIPSTRHISKGNGIGMRGTVAALAAQIRGEADHGLIAAGTWTRHMGLYDLQRAGECVATWSVAGAATEARVGGKGVVQTVWSPCGRYLVVNERASRGLLVYDVRGTYQLLACLTGRDGVDTNQRLSCDVFPGTESAGGFEVWAGTKDGSVAVWEGVGNQAGAVEPSWKRRTHESAIGAAAIHSSGSVLATCSGSWEFIETNDSDSDSDSDSSDEGGSQLRNLKPPIVVQETSLKVWSITSGTPPDANRSSMNEGGIEA</sequence>
<comment type="caution">
    <text evidence="2">The sequence shown here is derived from an EMBL/GenBank/DDBJ whole genome shotgun (WGS) entry which is preliminary data.</text>
</comment>
<dbReference type="InterPro" id="IPR051150">
    <property type="entry name" value="SWT21/TCAB1_mRNA_Telomere"/>
</dbReference>
<dbReference type="InterPro" id="IPR015943">
    <property type="entry name" value="WD40/YVTN_repeat-like_dom_sf"/>
</dbReference>
<gene>
    <name evidence="2" type="ORF">B0T17DRAFT_504130</name>
</gene>
<evidence type="ECO:0000313" key="3">
    <source>
        <dbReference type="Proteomes" id="UP001174934"/>
    </source>
</evidence>
<dbReference type="AlphaFoldDB" id="A0AA40CFU3"/>
<feature type="compositionally biased region" description="Polar residues" evidence="1">
    <location>
        <begin position="440"/>
        <end position="463"/>
    </location>
</feature>